<protein>
    <submittedName>
        <fullName evidence="6">Cellobiose dehydrogenase</fullName>
    </submittedName>
</protein>
<dbReference type="InterPro" id="IPR000172">
    <property type="entry name" value="GMC_OxRdtase_N"/>
</dbReference>
<dbReference type="GO" id="GO:0050660">
    <property type="term" value="F:flavin adenine dinucleotide binding"/>
    <property type="evidence" value="ECO:0007669"/>
    <property type="project" value="InterPro"/>
</dbReference>
<dbReference type="InterPro" id="IPR053208">
    <property type="entry name" value="GMC_Oxidoreductase_CD"/>
</dbReference>
<feature type="domain" description="Glucose-methanol-choline oxidoreductase N-terminal" evidence="4">
    <location>
        <begin position="317"/>
        <end position="340"/>
    </location>
</feature>
<dbReference type="Gene3D" id="2.60.40.1210">
    <property type="entry name" value="Cellobiose dehydrogenase, cytochrome domain"/>
    <property type="match status" value="1"/>
</dbReference>
<evidence type="ECO:0000256" key="3">
    <source>
        <dbReference type="SAM" id="SignalP"/>
    </source>
</evidence>
<organism evidence="6 7">
    <name type="scientific">Phlebiopsis gigantea (strain 11061_1 CR5-6)</name>
    <name type="common">White-rot fungus</name>
    <name type="synonym">Peniophora gigantea</name>
    <dbReference type="NCBI Taxonomy" id="745531"/>
    <lineage>
        <taxon>Eukaryota</taxon>
        <taxon>Fungi</taxon>
        <taxon>Dikarya</taxon>
        <taxon>Basidiomycota</taxon>
        <taxon>Agaricomycotina</taxon>
        <taxon>Agaricomycetes</taxon>
        <taxon>Polyporales</taxon>
        <taxon>Phanerochaetaceae</taxon>
        <taxon>Phlebiopsis</taxon>
    </lineage>
</organism>
<dbReference type="EMBL" id="KN840447">
    <property type="protein sequence ID" value="KIP11283.1"/>
    <property type="molecule type" value="Genomic_DNA"/>
</dbReference>
<dbReference type="AlphaFoldDB" id="A0A0C3PUG7"/>
<evidence type="ECO:0000313" key="6">
    <source>
        <dbReference type="EMBL" id="KIP11283.1"/>
    </source>
</evidence>
<feature type="domain" description="Glucose-methanol-choline oxidoreductase N-terminal" evidence="5">
    <location>
        <begin position="485"/>
        <end position="499"/>
    </location>
</feature>
<evidence type="ECO:0000313" key="7">
    <source>
        <dbReference type="Proteomes" id="UP000053257"/>
    </source>
</evidence>
<feature type="chain" id="PRO_5002177054" evidence="3">
    <location>
        <begin position="19"/>
        <end position="773"/>
    </location>
</feature>
<dbReference type="InterPro" id="IPR007867">
    <property type="entry name" value="GMC_OxRtase_C"/>
</dbReference>
<dbReference type="OrthoDB" id="413885at2759"/>
<keyword evidence="3" id="KW-0732">Signal</keyword>
<proteinExistence type="inferred from homology"/>
<dbReference type="CDD" id="cd09630">
    <property type="entry name" value="CDH_like_cytochrome"/>
    <property type="match status" value="1"/>
</dbReference>
<dbReference type="PROSITE" id="PS00623">
    <property type="entry name" value="GMC_OXRED_1"/>
    <property type="match status" value="1"/>
</dbReference>
<comment type="cofactor">
    <cofactor evidence="1">
        <name>FAD</name>
        <dbReference type="ChEBI" id="CHEBI:57692"/>
    </cofactor>
</comment>
<keyword evidence="2" id="KW-0285">Flavoprotein</keyword>
<keyword evidence="7" id="KW-1185">Reference proteome</keyword>
<sequence>MLRRALLALLPLIGTAFAQSASSYTDSGNGFQFTGITDPVHDVTYGVVLPPLVTSGNQSTEFIGEIVAPIASQWVGIALGGAMLQNLLIVAWPNGNQIVSSTRWATDYVQPVAYTGAATLTTLPSTTINSTHWKWVFRCQGCTQWNNGNGIDVTSEGVLAWAYSNVAVDDPSDAESAFNEHTDFGFFGIDYSTTHNANYQNYLNGNAGSTTTTTTTTTSPTTTTSTSPTVSATPYDYIIVGAGPGGIIAADRLSQAGKKVLLLERGGPSTGETGGTYVAPWAPGTNLTKFDVPGLFESMFTDPNPWWWCKDITVFAGCLLGGGTSVNGALYWYPADIDFSTSAGWPSSWTNHQTYTDMLTARLPSTDHPSTDGNRYLEQSFDVVQQLLAPQGYSQITINSNPNYKDHAYGYSAFDFINGKRGGPVATYFQTASARSNFVYKDYVLVSNVVRNGSQITGVQTNDTSLGPNGFIPVTPKGRVILSAGAYGTPRILFQSGIGPSDMLKVVQGNTAAAANLPPASQFINLPVGYNAQDNPSINLVFTHPSIDAYDNWADVWTDPRPADAAQYLSSQSGVFAGASPKMNFWRAYGASDGNTRYAQGTVRPGAASVNSSLAYNASQIFTITMYLSTGITSRGRIGIDASLRGEPIVNPWLVDPIDKTVLLQALNDLVSTVSQVPGLTLITPDKTQTIAEYVDLYDPATMDSNHWVSTTTIGANSTVAVVDENVKVFGTNNLFIIDAGIIPHLPVGNPHGVLMSAAEQAAAKILALAGGP</sequence>
<dbReference type="Gene3D" id="3.30.410.10">
    <property type="entry name" value="Cholesterol Oxidase, domain 2"/>
    <property type="match status" value="1"/>
</dbReference>
<dbReference type="Pfam" id="PF05199">
    <property type="entry name" value="GMC_oxred_C"/>
    <property type="match status" value="1"/>
</dbReference>
<dbReference type="SUPFAM" id="SSF51905">
    <property type="entry name" value="FAD/NAD(P)-binding domain"/>
    <property type="match status" value="1"/>
</dbReference>
<accession>A0A0C3PUG7</accession>
<feature type="signal peptide" evidence="3">
    <location>
        <begin position="1"/>
        <end position="18"/>
    </location>
</feature>
<evidence type="ECO:0000256" key="2">
    <source>
        <dbReference type="RuleBase" id="RU003968"/>
    </source>
</evidence>
<dbReference type="SUPFAM" id="SSF49344">
    <property type="entry name" value="CBD9-like"/>
    <property type="match status" value="1"/>
</dbReference>
<name>A0A0C3PUG7_PHLG1</name>
<dbReference type="InterPro" id="IPR036188">
    <property type="entry name" value="FAD/NAD-bd_sf"/>
</dbReference>
<evidence type="ECO:0000259" key="4">
    <source>
        <dbReference type="PROSITE" id="PS00623"/>
    </source>
</evidence>
<dbReference type="PRINTS" id="PR00411">
    <property type="entry name" value="PNDRDTASEI"/>
</dbReference>
<dbReference type="GO" id="GO:0016614">
    <property type="term" value="F:oxidoreductase activity, acting on CH-OH group of donors"/>
    <property type="evidence" value="ECO:0007669"/>
    <property type="project" value="InterPro"/>
</dbReference>
<evidence type="ECO:0000259" key="5">
    <source>
        <dbReference type="PROSITE" id="PS00624"/>
    </source>
</evidence>
<evidence type="ECO:0000256" key="1">
    <source>
        <dbReference type="ARBA" id="ARBA00001974"/>
    </source>
</evidence>
<dbReference type="Pfam" id="PF13450">
    <property type="entry name" value="NAD_binding_8"/>
    <property type="match status" value="1"/>
</dbReference>
<dbReference type="Pfam" id="PF00732">
    <property type="entry name" value="GMC_oxred_N"/>
    <property type="match status" value="1"/>
</dbReference>
<dbReference type="InterPro" id="IPR015920">
    <property type="entry name" value="Cellobiose_DH-like_cyt"/>
</dbReference>
<reference evidence="6 7" key="1">
    <citation type="journal article" date="2014" name="PLoS Genet.">
        <title>Analysis of the Phlebiopsis gigantea genome, transcriptome and secretome provides insight into its pioneer colonization strategies of wood.</title>
        <authorList>
            <person name="Hori C."/>
            <person name="Ishida T."/>
            <person name="Igarashi K."/>
            <person name="Samejima M."/>
            <person name="Suzuki H."/>
            <person name="Master E."/>
            <person name="Ferreira P."/>
            <person name="Ruiz-Duenas F.J."/>
            <person name="Held B."/>
            <person name="Canessa P."/>
            <person name="Larrondo L.F."/>
            <person name="Schmoll M."/>
            <person name="Druzhinina I.S."/>
            <person name="Kubicek C.P."/>
            <person name="Gaskell J.A."/>
            <person name="Kersten P."/>
            <person name="St John F."/>
            <person name="Glasner J."/>
            <person name="Sabat G."/>
            <person name="Splinter BonDurant S."/>
            <person name="Syed K."/>
            <person name="Yadav J."/>
            <person name="Mgbeahuruike A.C."/>
            <person name="Kovalchuk A."/>
            <person name="Asiegbu F.O."/>
            <person name="Lackner G."/>
            <person name="Hoffmeister D."/>
            <person name="Rencoret J."/>
            <person name="Gutierrez A."/>
            <person name="Sun H."/>
            <person name="Lindquist E."/>
            <person name="Barry K."/>
            <person name="Riley R."/>
            <person name="Grigoriev I.V."/>
            <person name="Henrissat B."/>
            <person name="Kues U."/>
            <person name="Berka R.M."/>
            <person name="Martinez A.T."/>
            <person name="Covert S.F."/>
            <person name="Blanchette R.A."/>
            <person name="Cullen D."/>
        </authorList>
    </citation>
    <scope>NUCLEOTIDE SEQUENCE [LARGE SCALE GENOMIC DNA]</scope>
    <source>
        <strain evidence="6 7">11061_1 CR5-6</strain>
    </source>
</reference>
<comment type="similarity">
    <text evidence="2">Belongs to the GMC oxidoreductase family.</text>
</comment>
<dbReference type="PANTHER" id="PTHR47190">
    <property type="entry name" value="DEHYDROGENASE, PUTATIVE-RELATED"/>
    <property type="match status" value="1"/>
</dbReference>
<dbReference type="Pfam" id="PF16010">
    <property type="entry name" value="CDH-cyt"/>
    <property type="match status" value="1"/>
</dbReference>
<dbReference type="HOGENOM" id="CLU_011025_0_0_1"/>
<dbReference type="InterPro" id="IPR005018">
    <property type="entry name" value="DOMON_domain"/>
</dbReference>
<dbReference type="STRING" id="745531.A0A0C3PUG7"/>
<dbReference type="Proteomes" id="UP000053257">
    <property type="component" value="Unassembled WGS sequence"/>
</dbReference>
<dbReference type="PANTHER" id="PTHR47190:SF2">
    <property type="entry name" value="CELLOBIOSE DEHYDROGENASE (AFU_ORTHOLOGUE AFUA_2G17620)"/>
    <property type="match status" value="1"/>
</dbReference>
<gene>
    <name evidence="6" type="ORF">PHLGIDRAFT_99876</name>
</gene>
<keyword evidence="2" id="KW-0274">FAD</keyword>
<dbReference type="SMART" id="SM00664">
    <property type="entry name" value="DoH"/>
    <property type="match status" value="1"/>
</dbReference>
<dbReference type="Gene3D" id="3.50.50.60">
    <property type="entry name" value="FAD/NAD(P)-binding domain"/>
    <property type="match status" value="1"/>
</dbReference>
<dbReference type="PROSITE" id="PS00624">
    <property type="entry name" value="GMC_OXRED_2"/>
    <property type="match status" value="1"/>
</dbReference>
<dbReference type="SUPFAM" id="SSF54373">
    <property type="entry name" value="FAD-linked reductases, C-terminal domain"/>
    <property type="match status" value="1"/>
</dbReference>